<dbReference type="SUPFAM" id="SSF52540">
    <property type="entry name" value="P-loop containing nucleoside triphosphate hydrolases"/>
    <property type="match status" value="1"/>
</dbReference>
<proteinExistence type="inferred from homology"/>
<reference evidence="3" key="2">
    <citation type="submission" date="2023-01" db="EMBL/GenBank/DDBJ databases">
        <title>Draft genome sequence of Algimonas porphyrae strain NBRC 108216.</title>
        <authorList>
            <person name="Sun Q."/>
            <person name="Mori K."/>
        </authorList>
    </citation>
    <scope>NUCLEOTIDE SEQUENCE</scope>
    <source>
        <strain evidence="3">NBRC 108216</strain>
    </source>
</reference>
<evidence type="ECO:0000256" key="1">
    <source>
        <dbReference type="ARBA" id="ARBA00009320"/>
    </source>
</evidence>
<keyword evidence="3" id="KW-0032">Aminotransferase</keyword>
<protein>
    <submittedName>
        <fullName evidence="3">Branched chain amino acid aminotransferase</fullName>
    </submittedName>
</protein>
<comment type="caution">
    <text evidence="3">The sequence shown here is derived from an EMBL/GenBank/DDBJ whole genome shotgun (WGS) entry which is preliminary data.</text>
</comment>
<keyword evidence="2" id="KW-0028">Amino-acid biosynthesis</keyword>
<evidence type="ECO:0000256" key="2">
    <source>
        <dbReference type="ARBA" id="ARBA00023304"/>
    </source>
</evidence>
<accession>A0ABQ5V330</accession>
<comment type="similarity">
    <text evidence="1">Belongs to the class-IV pyridoxal-phosphate-dependent aminotransferase family.</text>
</comment>
<gene>
    <name evidence="3" type="ORF">GCM10007854_16020</name>
</gene>
<dbReference type="InterPro" id="IPR050571">
    <property type="entry name" value="Class-IV_PLP-Dep_Aminotrnsfr"/>
</dbReference>
<dbReference type="Gene3D" id="3.40.50.300">
    <property type="entry name" value="P-loop containing nucleotide triphosphate hydrolases"/>
    <property type="match status" value="1"/>
</dbReference>
<reference evidence="3" key="1">
    <citation type="journal article" date="2014" name="Int. J. Syst. Evol. Microbiol.">
        <title>Complete genome of a new Firmicutes species belonging to the dominant human colonic microbiota ('Ruminococcus bicirculans') reveals two chromosomes and a selective capacity to utilize plant glucans.</title>
        <authorList>
            <consortium name="NISC Comparative Sequencing Program"/>
            <person name="Wegmann U."/>
            <person name="Louis P."/>
            <person name="Goesmann A."/>
            <person name="Henrissat B."/>
            <person name="Duncan S.H."/>
            <person name="Flint H.J."/>
        </authorList>
    </citation>
    <scope>NUCLEOTIDE SEQUENCE</scope>
    <source>
        <strain evidence="3">NBRC 108216</strain>
    </source>
</reference>
<name>A0ABQ5V330_9PROT</name>
<dbReference type="EMBL" id="BSNJ01000003">
    <property type="protein sequence ID" value="GLQ20647.1"/>
    <property type="molecule type" value="Genomic_DNA"/>
</dbReference>
<keyword evidence="3" id="KW-0808">Transferase</keyword>
<sequence>MMSQILCLWSGPRNISTAMMRSFSARTDTVCWDEPFFAAYLDRTGLDHPGREETLAECETDPETVVARIIKPVQADYHFQKHMAHHMIDGMPTDWMDQARHVLLIRHPARVIASYAKGRPDFVADDIGFPGLLALHSHITDRQGRTPLVVDCDMILSDPEQALRAICQDGFDIPLDPAMLQWEAGPREEDGPWAPYWYRNVIASKGFGPPSGALPAVADRYAEIYASSLSAYNTLLAL</sequence>
<dbReference type="Pfam" id="PF19798">
    <property type="entry name" value="Sulfotransfer_5"/>
    <property type="match status" value="1"/>
</dbReference>
<dbReference type="PANTHER" id="PTHR42743:SF11">
    <property type="entry name" value="AMINODEOXYCHORISMATE LYASE"/>
    <property type="match status" value="1"/>
</dbReference>
<organism evidence="3 4">
    <name type="scientific">Algimonas porphyrae</name>
    <dbReference type="NCBI Taxonomy" id="1128113"/>
    <lineage>
        <taxon>Bacteria</taxon>
        <taxon>Pseudomonadati</taxon>
        <taxon>Pseudomonadota</taxon>
        <taxon>Alphaproteobacteria</taxon>
        <taxon>Maricaulales</taxon>
        <taxon>Robiginitomaculaceae</taxon>
        <taxon>Algimonas</taxon>
    </lineage>
</organism>
<dbReference type="Proteomes" id="UP001161390">
    <property type="component" value="Unassembled WGS sequence"/>
</dbReference>
<dbReference type="GO" id="GO:0008483">
    <property type="term" value="F:transaminase activity"/>
    <property type="evidence" value="ECO:0007669"/>
    <property type="project" value="UniProtKB-KW"/>
</dbReference>
<dbReference type="PANTHER" id="PTHR42743">
    <property type="entry name" value="AMINO-ACID AMINOTRANSFERASE"/>
    <property type="match status" value="1"/>
</dbReference>
<evidence type="ECO:0000313" key="4">
    <source>
        <dbReference type="Proteomes" id="UP001161390"/>
    </source>
</evidence>
<dbReference type="RefSeq" id="WP_284371397.1">
    <property type="nucleotide sequence ID" value="NZ_BSNJ01000003.1"/>
</dbReference>
<evidence type="ECO:0000313" key="3">
    <source>
        <dbReference type="EMBL" id="GLQ20647.1"/>
    </source>
</evidence>
<keyword evidence="4" id="KW-1185">Reference proteome</keyword>
<dbReference type="InterPro" id="IPR027417">
    <property type="entry name" value="P-loop_NTPase"/>
</dbReference>
<keyword evidence="2" id="KW-0100">Branched-chain amino acid biosynthesis</keyword>